<dbReference type="InterPro" id="IPR051611">
    <property type="entry name" value="ECF_transporter_component"/>
</dbReference>
<dbReference type="Proteomes" id="UP000199233">
    <property type="component" value="Unassembled WGS sequence"/>
</dbReference>
<dbReference type="PANTHER" id="PTHR34857">
    <property type="entry name" value="SLL0384 PROTEIN"/>
    <property type="match status" value="1"/>
</dbReference>
<feature type="transmembrane region" description="Helical" evidence="7">
    <location>
        <begin position="37"/>
        <end position="61"/>
    </location>
</feature>
<evidence type="ECO:0000313" key="9">
    <source>
        <dbReference type="Proteomes" id="UP000199233"/>
    </source>
</evidence>
<evidence type="ECO:0000256" key="5">
    <source>
        <dbReference type="ARBA" id="ARBA00022989"/>
    </source>
</evidence>
<keyword evidence="6 7" id="KW-0472">Membrane</keyword>
<dbReference type="NCBIfam" id="TIGR02454">
    <property type="entry name" value="ECF_T_CbiQ"/>
    <property type="match status" value="1"/>
</dbReference>
<dbReference type="RefSeq" id="WP_093288895.1">
    <property type="nucleotide sequence ID" value="NZ_FOFS01000014.1"/>
</dbReference>
<accession>A0A1H9KXQ5</accession>
<dbReference type="STRING" id="489703.SAMN04488038_11474"/>
<feature type="transmembrane region" description="Helical" evidence="7">
    <location>
        <begin position="109"/>
        <end position="130"/>
    </location>
</feature>
<comment type="subcellular location">
    <subcellularLocation>
        <location evidence="1">Cell membrane</location>
        <topology evidence="1">Multi-pass membrane protein</topology>
    </subcellularLocation>
</comment>
<sequence>MNRPLLVSALADAEGGGAWLRRLDPRTRLLCVLAASLWAVLIAGTLALLLACAMALVLAWAAGLRPQALRRRLLSLNAFMLLAVLTLPFSTPGTALWQGLGLRASGEGLLQATHIALSGNLLMLLMLGLLSSIEPVTLAHALLALRVPEKLVRILMFALRYIDVLHASQQRLGLAMRARGFRLRSDLHTMRSMAMLVGCLIAHAADRALRIEQAMHCRGWRGRFPVLLHFQTAPHDLDFAAGFALVLSLLSLLP</sequence>
<keyword evidence="5 7" id="KW-1133">Transmembrane helix</keyword>
<evidence type="ECO:0000256" key="4">
    <source>
        <dbReference type="ARBA" id="ARBA00022692"/>
    </source>
</evidence>
<reference evidence="8 9" key="1">
    <citation type="submission" date="2016-10" db="EMBL/GenBank/DDBJ databases">
        <authorList>
            <person name="de Groot N.N."/>
        </authorList>
    </citation>
    <scope>NUCLEOTIDE SEQUENCE [LARGE SCALE GENOMIC DNA]</scope>
    <source>
        <strain evidence="8 9">DSM 25927</strain>
    </source>
</reference>
<dbReference type="GO" id="GO:0043190">
    <property type="term" value="C:ATP-binding cassette (ABC) transporter complex"/>
    <property type="evidence" value="ECO:0007669"/>
    <property type="project" value="InterPro"/>
</dbReference>
<protein>
    <submittedName>
        <fullName evidence="8">Cobalt/nickel transport system permease protein</fullName>
    </submittedName>
</protein>
<dbReference type="OrthoDB" id="4533at2"/>
<evidence type="ECO:0000256" key="7">
    <source>
        <dbReference type="SAM" id="Phobius"/>
    </source>
</evidence>
<keyword evidence="3" id="KW-1003">Cell membrane</keyword>
<dbReference type="GO" id="GO:0006824">
    <property type="term" value="P:cobalt ion transport"/>
    <property type="evidence" value="ECO:0007669"/>
    <property type="project" value="InterPro"/>
</dbReference>
<evidence type="ECO:0000313" key="8">
    <source>
        <dbReference type="EMBL" id="SER03563.1"/>
    </source>
</evidence>
<dbReference type="AlphaFoldDB" id="A0A1H9KXQ5"/>
<evidence type="ECO:0000256" key="1">
    <source>
        <dbReference type="ARBA" id="ARBA00004651"/>
    </source>
</evidence>
<keyword evidence="4 7" id="KW-0812">Transmembrane</keyword>
<evidence type="ECO:0000256" key="2">
    <source>
        <dbReference type="ARBA" id="ARBA00008564"/>
    </source>
</evidence>
<keyword evidence="9" id="KW-1185">Reference proteome</keyword>
<dbReference type="PANTHER" id="PTHR34857:SF2">
    <property type="entry name" value="SLL0384 PROTEIN"/>
    <property type="match status" value="1"/>
</dbReference>
<dbReference type="InterPro" id="IPR012809">
    <property type="entry name" value="ECF_CbiQ"/>
</dbReference>
<evidence type="ECO:0000256" key="6">
    <source>
        <dbReference type="ARBA" id="ARBA00023136"/>
    </source>
</evidence>
<feature type="transmembrane region" description="Helical" evidence="7">
    <location>
        <begin position="73"/>
        <end position="89"/>
    </location>
</feature>
<evidence type="ECO:0000256" key="3">
    <source>
        <dbReference type="ARBA" id="ARBA00022475"/>
    </source>
</evidence>
<dbReference type="EMBL" id="FOFS01000014">
    <property type="protein sequence ID" value="SER03563.1"/>
    <property type="molecule type" value="Genomic_DNA"/>
</dbReference>
<dbReference type="Pfam" id="PF02361">
    <property type="entry name" value="CbiQ"/>
    <property type="match status" value="1"/>
</dbReference>
<name>A0A1H9KXQ5_9GAMM</name>
<proteinExistence type="inferred from homology"/>
<dbReference type="CDD" id="cd16914">
    <property type="entry name" value="EcfT"/>
    <property type="match status" value="1"/>
</dbReference>
<comment type="similarity">
    <text evidence="2">Belongs to the CbiQ family.</text>
</comment>
<gene>
    <name evidence="8" type="ORF">SAMN04488038_11474</name>
</gene>
<organism evidence="8 9">
    <name type="scientific">Solimonas aquatica</name>
    <dbReference type="NCBI Taxonomy" id="489703"/>
    <lineage>
        <taxon>Bacteria</taxon>
        <taxon>Pseudomonadati</taxon>
        <taxon>Pseudomonadota</taxon>
        <taxon>Gammaproteobacteria</taxon>
        <taxon>Nevskiales</taxon>
        <taxon>Nevskiaceae</taxon>
        <taxon>Solimonas</taxon>
    </lineage>
</organism>
<dbReference type="InterPro" id="IPR003339">
    <property type="entry name" value="ABC/ECF_trnsptr_transmembrane"/>
</dbReference>